<evidence type="ECO:0000313" key="2">
    <source>
        <dbReference type="EMBL" id="CAL5134351.1"/>
    </source>
</evidence>
<keyword evidence="1" id="KW-1133">Transmembrane helix</keyword>
<dbReference type="Gene3D" id="2.60.40.420">
    <property type="entry name" value="Cupredoxins - blue copper proteins"/>
    <property type="match status" value="1"/>
</dbReference>
<accession>A0AAV2TE90</accession>
<keyword evidence="1" id="KW-0812">Transmembrane</keyword>
<keyword evidence="1" id="KW-0472">Membrane</keyword>
<sequence length="334" mass="37372">MEREEYEACIVGRSPRSVKLLDCRDHQRSPEFILKIAPFSEIPLTPTFSSDALVYFMGQQELCSQSNLKLVVRTQNSADTLPVNHQNRPTVKTNKSAKLVQRNTFKDTMSANTEQPSQDSWEKYRFLIIPAALGLLTLCGIQAVICALWKPGKGLFSRHRHKPLICGCCATGQPAPSTLGDISSASHLSHSVEYIDLVGLRLAIQNDQTCENVKILDDSVNRAEISLPENCRPLPVNEVKSEEFRAANTDRSCQWSTKLKVNHMVHFLPTDIVQTVDKEETWKPRAQTANICVFSCGGVREQPTSVPPSCQQKCNYLHMKSRKASSDYVINIAV</sequence>
<dbReference type="Proteomes" id="UP001497525">
    <property type="component" value="Unassembled WGS sequence"/>
</dbReference>
<protein>
    <submittedName>
        <fullName evidence="2">Uncharacterized protein</fullName>
    </submittedName>
</protein>
<dbReference type="EMBL" id="CAXLJL010000190">
    <property type="protein sequence ID" value="CAL5134351.1"/>
    <property type="molecule type" value="Genomic_DNA"/>
</dbReference>
<dbReference type="InterPro" id="IPR008972">
    <property type="entry name" value="Cupredoxin"/>
</dbReference>
<evidence type="ECO:0000256" key="1">
    <source>
        <dbReference type="SAM" id="Phobius"/>
    </source>
</evidence>
<organism evidence="2 3">
    <name type="scientific">Calicophoron daubneyi</name>
    <name type="common">Rumen fluke</name>
    <name type="synonym">Paramphistomum daubneyi</name>
    <dbReference type="NCBI Taxonomy" id="300641"/>
    <lineage>
        <taxon>Eukaryota</taxon>
        <taxon>Metazoa</taxon>
        <taxon>Spiralia</taxon>
        <taxon>Lophotrochozoa</taxon>
        <taxon>Platyhelminthes</taxon>
        <taxon>Trematoda</taxon>
        <taxon>Digenea</taxon>
        <taxon>Plagiorchiida</taxon>
        <taxon>Pronocephalata</taxon>
        <taxon>Paramphistomoidea</taxon>
        <taxon>Paramphistomidae</taxon>
        <taxon>Calicophoron</taxon>
    </lineage>
</organism>
<reference evidence="2" key="1">
    <citation type="submission" date="2024-06" db="EMBL/GenBank/DDBJ databases">
        <authorList>
            <person name="Liu X."/>
            <person name="Lenzi L."/>
            <person name="Haldenby T S."/>
            <person name="Uol C."/>
        </authorList>
    </citation>
    <scope>NUCLEOTIDE SEQUENCE</scope>
</reference>
<evidence type="ECO:0000313" key="3">
    <source>
        <dbReference type="Proteomes" id="UP001497525"/>
    </source>
</evidence>
<gene>
    <name evidence="2" type="ORF">CDAUBV1_LOCUS7553</name>
</gene>
<proteinExistence type="predicted"/>
<comment type="caution">
    <text evidence="2">The sequence shown here is derived from an EMBL/GenBank/DDBJ whole genome shotgun (WGS) entry which is preliminary data.</text>
</comment>
<feature type="transmembrane region" description="Helical" evidence="1">
    <location>
        <begin position="126"/>
        <end position="149"/>
    </location>
</feature>
<name>A0AAV2TE90_CALDB</name>
<dbReference type="AlphaFoldDB" id="A0AAV2TE90"/>